<evidence type="ECO:0000256" key="3">
    <source>
        <dbReference type="ARBA" id="ARBA00022692"/>
    </source>
</evidence>
<dbReference type="GO" id="GO:0034755">
    <property type="term" value="P:iron ion transmembrane transport"/>
    <property type="evidence" value="ECO:0007669"/>
    <property type="project" value="TreeGrafter"/>
</dbReference>
<evidence type="ECO:0000256" key="2">
    <source>
        <dbReference type="ARBA" id="ARBA00022448"/>
    </source>
</evidence>
<keyword evidence="2" id="KW-0813">Transport</keyword>
<dbReference type="InterPro" id="IPR001046">
    <property type="entry name" value="NRAMP_fam"/>
</dbReference>
<proteinExistence type="predicted"/>
<feature type="transmembrane region" description="Helical" evidence="7">
    <location>
        <begin position="328"/>
        <end position="349"/>
    </location>
</feature>
<protein>
    <submittedName>
        <fullName evidence="8">Manganese transporter</fullName>
    </submittedName>
</protein>
<comment type="caution">
    <text evidence="8">The sequence shown here is derived from an EMBL/GenBank/DDBJ whole genome shotgun (WGS) entry which is preliminary data.</text>
</comment>
<reference evidence="8" key="2">
    <citation type="submission" date="2020-09" db="EMBL/GenBank/DDBJ databases">
        <authorList>
            <person name="Sun Q."/>
            <person name="Zhou Y."/>
        </authorList>
    </citation>
    <scope>NUCLEOTIDE SEQUENCE</scope>
    <source>
        <strain evidence="8">CGMCC 1.12921</strain>
    </source>
</reference>
<dbReference type="PANTHER" id="PTHR11706">
    <property type="entry name" value="SOLUTE CARRIER PROTEIN FAMILY 11 MEMBER"/>
    <property type="match status" value="1"/>
</dbReference>
<evidence type="ECO:0000256" key="7">
    <source>
        <dbReference type="SAM" id="Phobius"/>
    </source>
</evidence>
<organism evidence="8 9">
    <name type="scientific">Aquisalinus flavus</name>
    <dbReference type="NCBI Taxonomy" id="1526572"/>
    <lineage>
        <taxon>Bacteria</taxon>
        <taxon>Pseudomonadati</taxon>
        <taxon>Pseudomonadota</taxon>
        <taxon>Alphaproteobacteria</taxon>
        <taxon>Parvularculales</taxon>
        <taxon>Parvularculaceae</taxon>
        <taxon>Aquisalinus</taxon>
    </lineage>
</organism>
<dbReference type="RefSeq" id="WP_188157835.1">
    <property type="nucleotide sequence ID" value="NZ_BMGH01000001.1"/>
</dbReference>
<dbReference type="EMBL" id="BMGH01000001">
    <property type="protein sequence ID" value="GGD17463.1"/>
    <property type="molecule type" value="Genomic_DNA"/>
</dbReference>
<evidence type="ECO:0000313" key="8">
    <source>
        <dbReference type="EMBL" id="GGD17463.1"/>
    </source>
</evidence>
<dbReference type="Proteomes" id="UP000613582">
    <property type="component" value="Unassembled WGS sequence"/>
</dbReference>
<dbReference type="GO" id="GO:0015293">
    <property type="term" value="F:symporter activity"/>
    <property type="evidence" value="ECO:0007669"/>
    <property type="project" value="UniProtKB-KW"/>
</dbReference>
<dbReference type="GO" id="GO:0005384">
    <property type="term" value="F:manganese ion transmembrane transporter activity"/>
    <property type="evidence" value="ECO:0007669"/>
    <property type="project" value="TreeGrafter"/>
</dbReference>
<feature type="transmembrane region" description="Helical" evidence="7">
    <location>
        <begin position="243"/>
        <end position="268"/>
    </location>
</feature>
<dbReference type="PRINTS" id="PR00447">
    <property type="entry name" value="NATRESASSCMP"/>
</dbReference>
<evidence type="ECO:0000256" key="5">
    <source>
        <dbReference type="ARBA" id="ARBA00022989"/>
    </source>
</evidence>
<evidence type="ECO:0000256" key="4">
    <source>
        <dbReference type="ARBA" id="ARBA00022847"/>
    </source>
</evidence>
<feature type="transmembrane region" description="Helical" evidence="7">
    <location>
        <begin position="162"/>
        <end position="181"/>
    </location>
</feature>
<feature type="transmembrane region" description="Helical" evidence="7">
    <location>
        <begin position="21"/>
        <end position="45"/>
    </location>
</feature>
<feature type="transmembrane region" description="Helical" evidence="7">
    <location>
        <begin position="389"/>
        <end position="412"/>
    </location>
</feature>
<feature type="transmembrane region" description="Helical" evidence="7">
    <location>
        <begin position="51"/>
        <end position="73"/>
    </location>
</feature>
<keyword evidence="6 7" id="KW-0472">Membrane</keyword>
<keyword evidence="3 7" id="KW-0812">Transmembrane</keyword>
<evidence type="ECO:0000313" key="9">
    <source>
        <dbReference type="Proteomes" id="UP000613582"/>
    </source>
</evidence>
<feature type="transmembrane region" description="Helical" evidence="7">
    <location>
        <begin position="288"/>
        <end position="316"/>
    </location>
</feature>
<keyword evidence="4" id="KW-0769">Symport</keyword>
<feature type="transmembrane region" description="Helical" evidence="7">
    <location>
        <begin position="201"/>
        <end position="222"/>
    </location>
</feature>
<sequence>MSDRIEEAPPAEQSGKKNRSLLGPGALVTAAFIGPGTVTACTLAGANFGYALIWALVFATVATIILQEMAARLGVVSRQGLGTALMTMTDNPVLRWLMAGLVLSALFVGNAAYEAGNLSGAALGVQAALDDKQIPFEITIVAIALVAAVLLVSGHYKRIERVLIGLVLVMAVCFVATAVIVRPDLGAILSGMKPSVPDGSLLTAVALIGTTIVPYNLFLHAAASRERWADPTSLGAARADVGISIGFGGLISILIVSTAASGLFATGLEVETAGDMAQQLEPVFGPLAQVFMAAGLFAAGLTSAITAPMATGYAVSEIFGWKGGVSGSGFRLVALTVIIIGAVVGFFGIKPVNVIVFAQLANGLLLPIIAIFLLVTMNRKKLLGVHTNGLVTNLLGGLVVLVSVGLGLRLILRVLMG</sequence>
<keyword evidence="9" id="KW-1185">Reference proteome</keyword>
<keyword evidence="5 7" id="KW-1133">Transmembrane helix</keyword>
<comment type="subcellular location">
    <subcellularLocation>
        <location evidence="1">Membrane</location>
        <topology evidence="1">Multi-pass membrane protein</topology>
    </subcellularLocation>
</comment>
<dbReference type="Pfam" id="PF01566">
    <property type="entry name" value="Nramp"/>
    <property type="match status" value="1"/>
</dbReference>
<feature type="transmembrane region" description="Helical" evidence="7">
    <location>
        <begin position="355"/>
        <end position="377"/>
    </location>
</feature>
<dbReference type="NCBIfam" id="NF037982">
    <property type="entry name" value="Nramp_1"/>
    <property type="match status" value="1"/>
</dbReference>
<feature type="transmembrane region" description="Helical" evidence="7">
    <location>
        <begin position="133"/>
        <end position="153"/>
    </location>
</feature>
<evidence type="ECO:0000256" key="6">
    <source>
        <dbReference type="ARBA" id="ARBA00023136"/>
    </source>
</evidence>
<dbReference type="GO" id="GO:0005886">
    <property type="term" value="C:plasma membrane"/>
    <property type="evidence" value="ECO:0007669"/>
    <property type="project" value="TreeGrafter"/>
</dbReference>
<name>A0A8J2Y8A4_9PROT</name>
<accession>A0A8J2Y8A4</accession>
<evidence type="ECO:0000256" key="1">
    <source>
        <dbReference type="ARBA" id="ARBA00004141"/>
    </source>
</evidence>
<gene>
    <name evidence="8" type="primary">mntH</name>
    <name evidence="8" type="ORF">GCM10011342_27820</name>
</gene>
<reference evidence="8" key="1">
    <citation type="journal article" date="2014" name="Int. J. Syst. Evol. Microbiol.">
        <title>Complete genome sequence of Corynebacterium casei LMG S-19264T (=DSM 44701T), isolated from a smear-ripened cheese.</title>
        <authorList>
            <consortium name="US DOE Joint Genome Institute (JGI-PGF)"/>
            <person name="Walter F."/>
            <person name="Albersmeier A."/>
            <person name="Kalinowski J."/>
            <person name="Ruckert C."/>
        </authorList>
    </citation>
    <scope>NUCLEOTIDE SEQUENCE</scope>
    <source>
        <strain evidence="8">CGMCC 1.12921</strain>
    </source>
</reference>
<dbReference type="PANTHER" id="PTHR11706:SF33">
    <property type="entry name" value="NATURAL RESISTANCE-ASSOCIATED MACROPHAGE PROTEIN 2"/>
    <property type="match status" value="1"/>
</dbReference>
<dbReference type="AlphaFoldDB" id="A0A8J2Y8A4"/>
<dbReference type="GO" id="GO:0015086">
    <property type="term" value="F:cadmium ion transmembrane transporter activity"/>
    <property type="evidence" value="ECO:0007669"/>
    <property type="project" value="TreeGrafter"/>
</dbReference>
<feature type="transmembrane region" description="Helical" evidence="7">
    <location>
        <begin position="93"/>
        <end position="113"/>
    </location>
</feature>